<dbReference type="Proteomes" id="UP000037953">
    <property type="component" value="Unassembled WGS sequence"/>
</dbReference>
<dbReference type="PATRIC" id="fig|253.9.peg.84"/>
<dbReference type="OrthoDB" id="9946475at2"/>
<reference evidence="3" key="2">
    <citation type="submission" date="2015-09" db="EMBL/GenBank/DDBJ databases">
        <title>Draft genome sequence of a multidrug-resistant Chryseobacterium indologenes isolate from Malaysia.</title>
        <authorList>
            <person name="Yu C.Y."/>
            <person name="Ang G.Y."/>
            <person name="Chan K.-G."/>
        </authorList>
    </citation>
    <scope>NUCLEOTIDE SEQUENCE [LARGE SCALE GENOMIC DNA]</scope>
    <source>
        <strain evidence="3">CI_885</strain>
    </source>
</reference>
<feature type="signal peptide" evidence="1">
    <location>
        <begin position="1"/>
        <end position="18"/>
    </location>
</feature>
<dbReference type="RefSeq" id="WP_062696075.1">
    <property type="nucleotide sequence ID" value="NZ_LJOD01000001.1"/>
</dbReference>
<feature type="chain" id="PRO_5005851792" evidence="1">
    <location>
        <begin position="19"/>
        <end position="435"/>
    </location>
</feature>
<evidence type="ECO:0000256" key="1">
    <source>
        <dbReference type="SAM" id="SignalP"/>
    </source>
</evidence>
<evidence type="ECO:0000313" key="2">
    <source>
        <dbReference type="EMBL" id="KPE52521.1"/>
    </source>
</evidence>
<comment type="caution">
    <text evidence="2">The sequence shown here is derived from an EMBL/GenBank/DDBJ whole genome shotgun (WGS) entry which is preliminary data.</text>
</comment>
<dbReference type="AlphaFoldDB" id="A0A0N0IXS1"/>
<evidence type="ECO:0000313" key="3">
    <source>
        <dbReference type="Proteomes" id="UP000037953"/>
    </source>
</evidence>
<sequence length="435" mass="50287">MKKYIILTTFLAGLPVLAQQKPASKNKTVFSRINTGAPKPGIPDAAIKEYPVYFKGFWVIIFDEATDELGNHMLIGRIKVLEKDAKKRSPFINKAIDFSDTSDDDRYVVISTDKNYKPIKISSTFSPQAISYNAELKKFIVGSNTYGFKDSKDLFVHGWQPMITVLDLEQYGTTYAIKNDYSCYLKDLIFEKDKIHVLVASEEIRDYQKLEVITVDLNKFHDDKEEFFPKVLDQISHVISVNHDKGRIDISGISKVGPDYYFAASGLNHFDMIYKTYIYKFDGRTLEEQTAFKYFNDRMYMDAKLVKYNGFYIDSSNNPVFLTQRIGYKKMDLTKTNAGFDIKKNIKIKLFDYIESAKMAVFTNGNIVVLSLNENNRWEYYVYNSDLELTKKISSNLSENYYPGKLKIPDEHTVECFFYDTKKSNGAMVQYVDIE</sequence>
<organism evidence="2 3">
    <name type="scientific">Chryseobacterium indologenes</name>
    <name type="common">Flavobacterium indologenes</name>
    <dbReference type="NCBI Taxonomy" id="253"/>
    <lineage>
        <taxon>Bacteria</taxon>
        <taxon>Pseudomonadati</taxon>
        <taxon>Bacteroidota</taxon>
        <taxon>Flavobacteriia</taxon>
        <taxon>Flavobacteriales</taxon>
        <taxon>Weeksellaceae</taxon>
        <taxon>Chryseobacterium group</taxon>
        <taxon>Chryseobacterium</taxon>
    </lineage>
</organism>
<keyword evidence="1" id="KW-0732">Signal</keyword>
<name>A0A0N0IXS1_CHRID</name>
<dbReference type="EMBL" id="LJOD01000001">
    <property type="protein sequence ID" value="KPE52521.1"/>
    <property type="molecule type" value="Genomic_DNA"/>
</dbReference>
<reference evidence="2 3" key="1">
    <citation type="journal article" date="2015" name="Genom Data">
        <title>Draft genome sequence of a multidrug-resistant Chryseobacterium indologenes isolate from Malaysia.</title>
        <authorList>
            <person name="Yu C.Y."/>
            <person name="Ang G.Y."/>
            <person name="Cheng H.J."/>
            <person name="Cheong Y.M."/>
            <person name="Yin W.F."/>
            <person name="Chan K.G."/>
        </authorList>
    </citation>
    <scope>NUCLEOTIDE SEQUENCE [LARGE SCALE GENOMIC DNA]</scope>
    <source>
        <strain evidence="2 3">CI_885</strain>
    </source>
</reference>
<gene>
    <name evidence="2" type="ORF">AOB46_00380</name>
</gene>
<accession>A0A0N0IXS1</accession>
<protein>
    <submittedName>
        <fullName evidence="2">Uncharacterized protein</fullName>
    </submittedName>
</protein>
<proteinExistence type="predicted"/>